<organism evidence="6 7">
    <name type="scientific">Aliisedimentitalea scapharcae</name>
    <dbReference type="NCBI Taxonomy" id="1524259"/>
    <lineage>
        <taxon>Bacteria</taxon>
        <taxon>Pseudomonadati</taxon>
        <taxon>Pseudomonadota</taxon>
        <taxon>Alphaproteobacteria</taxon>
        <taxon>Rhodobacterales</taxon>
        <taxon>Roseobacteraceae</taxon>
        <taxon>Aliisedimentitalea</taxon>
    </lineage>
</organism>
<dbReference type="Proteomes" id="UP001623232">
    <property type="component" value="Plasmid unnamed2"/>
</dbReference>
<evidence type="ECO:0000313" key="7">
    <source>
        <dbReference type="Proteomes" id="UP001623232"/>
    </source>
</evidence>
<gene>
    <name evidence="6" type="ORF">QEZ52_22275</name>
</gene>
<accession>A0ABZ2XYZ4</accession>
<proteinExistence type="predicted"/>
<dbReference type="CDD" id="cd03528">
    <property type="entry name" value="Rieske_RO_ferredoxin"/>
    <property type="match status" value="1"/>
</dbReference>
<dbReference type="SUPFAM" id="SSF50022">
    <property type="entry name" value="ISP domain"/>
    <property type="match status" value="1"/>
</dbReference>
<dbReference type="InterPro" id="IPR017941">
    <property type="entry name" value="Rieske_2Fe-2S"/>
</dbReference>
<keyword evidence="1" id="KW-0001">2Fe-2S</keyword>
<evidence type="ECO:0000259" key="5">
    <source>
        <dbReference type="PROSITE" id="PS51296"/>
    </source>
</evidence>
<name>A0ABZ2XYZ4_9RHOB</name>
<dbReference type="EMBL" id="CP123586">
    <property type="protein sequence ID" value="WZK91330.1"/>
    <property type="molecule type" value="Genomic_DNA"/>
</dbReference>
<evidence type="ECO:0000256" key="2">
    <source>
        <dbReference type="ARBA" id="ARBA00022723"/>
    </source>
</evidence>
<dbReference type="Gene3D" id="2.102.10.10">
    <property type="entry name" value="Rieske [2Fe-2S] iron-sulphur domain"/>
    <property type="match status" value="1"/>
</dbReference>
<evidence type="ECO:0000256" key="3">
    <source>
        <dbReference type="ARBA" id="ARBA00023004"/>
    </source>
</evidence>
<feature type="domain" description="Rieske" evidence="5">
    <location>
        <begin position="5"/>
        <end position="101"/>
    </location>
</feature>
<dbReference type="RefSeq" id="WP_343211554.1">
    <property type="nucleotide sequence ID" value="NZ_CP123586.1"/>
</dbReference>
<evidence type="ECO:0000256" key="1">
    <source>
        <dbReference type="ARBA" id="ARBA00022714"/>
    </source>
</evidence>
<dbReference type="Pfam" id="PF00355">
    <property type="entry name" value="Rieske"/>
    <property type="match status" value="1"/>
</dbReference>
<sequence>MTAQWHDACATDDVDDEDLITMKLADNVVAIYNTPEGFFATAGMCTHEDESLDGGLVMDGVIECPLHQGRFCVRTGRALSAPAVENLVTYDLKIEDDRVWVKV</sequence>
<keyword evidence="2" id="KW-0479">Metal-binding</keyword>
<dbReference type="PROSITE" id="PS51296">
    <property type="entry name" value="RIESKE"/>
    <property type="match status" value="1"/>
</dbReference>
<keyword evidence="3" id="KW-0408">Iron</keyword>
<keyword evidence="4" id="KW-0411">Iron-sulfur</keyword>
<keyword evidence="6" id="KW-0614">Plasmid</keyword>
<dbReference type="InterPro" id="IPR036922">
    <property type="entry name" value="Rieske_2Fe-2S_sf"/>
</dbReference>
<evidence type="ECO:0000313" key="6">
    <source>
        <dbReference type="EMBL" id="WZK91330.1"/>
    </source>
</evidence>
<protein>
    <submittedName>
        <fullName evidence="6">Non-heme iron oxygenase ferredoxin subunit</fullName>
    </submittedName>
</protein>
<geneLocation type="plasmid" evidence="6 7">
    <name>unnamed2</name>
</geneLocation>
<evidence type="ECO:0000256" key="4">
    <source>
        <dbReference type="ARBA" id="ARBA00023014"/>
    </source>
</evidence>
<keyword evidence="7" id="KW-1185">Reference proteome</keyword>
<reference evidence="6 7" key="1">
    <citation type="submission" date="2023-04" db="EMBL/GenBank/DDBJ databases">
        <title>Complete genome sequence of Alisedimentitalea scapharcae.</title>
        <authorList>
            <person name="Rong J.-C."/>
            <person name="Yi M.-L."/>
            <person name="Zhao Q."/>
        </authorList>
    </citation>
    <scope>NUCLEOTIDE SEQUENCE [LARGE SCALE GENOMIC DNA]</scope>
    <source>
        <strain evidence="6 7">KCTC 42119</strain>
        <plasmid evidence="6 7">unnamed2</plasmid>
    </source>
</reference>